<accession>A0A7Y3ZXA7</accession>
<feature type="transmembrane region" description="Helical" evidence="1">
    <location>
        <begin position="38"/>
        <end position="71"/>
    </location>
</feature>
<keyword evidence="1" id="KW-1133">Transmembrane helix</keyword>
<keyword evidence="1" id="KW-0472">Membrane</keyword>
<dbReference type="AlphaFoldDB" id="A0A7Y3ZXA7"/>
<keyword evidence="1" id="KW-0812">Transmembrane</keyword>
<evidence type="ECO:0000313" key="2">
    <source>
        <dbReference type="EMBL" id="NOH70628.1"/>
    </source>
</evidence>
<sequence>MKWSLPIACGLGGIVVIYYCAIIGFYPSQLTIADTLFFLWVALIFGLFYLLVSYAFFTASLFIWIFIAFPFNKLLSKLDNGDVIYFPLGTTTKIGGLLFFGFFSSVAIIIWIFKTDAEIFIVALTLITIGMFYAILDKVYRDKSYYLRKLNLIGLSLFILFSPMLMIDNILGNITNLTFEIMGVRQLQVDIKLTPNLMEELRTHPDKLINSSGNSKSNNAWLTGVDILFTNVGTLTKVKLDSGANLVIPNAQIEAVTQR</sequence>
<comment type="caution">
    <text evidence="2">The sequence shown here is derived from an EMBL/GenBank/DDBJ whole genome shotgun (WGS) entry which is preliminary data.</text>
</comment>
<feature type="transmembrane region" description="Helical" evidence="1">
    <location>
        <begin position="7"/>
        <end position="26"/>
    </location>
</feature>
<dbReference type="Proteomes" id="UP000565719">
    <property type="component" value="Unassembled WGS sequence"/>
</dbReference>
<feature type="transmembrane region" description="Helical" evidence="1">
    <location>
        <begin position="83"/>
        <end position="113"/>
    </location>
</feature>
<gene>
    <name evidence="2" type="ORF">F0225_04620</name>
</gene>
<dbReference type="EMBL" id="VTXC01000008">
    <property type="protein sequence ID" value="NOH70628.1"/>
    <property type="molecule type" value="Genomic_DNA"/>
</dbReference>
<name>A0A7Y3ZXA7_9VIBR</name>
<feature type="transmembrane region" description="Helical" evidence="1">
    <location>
        <begin position="119"/>
        <end position="140"/>
    </location>
</feature>
<evidence type="ECO:0000313" key="3">
    <source>
        <dbReference type="Proteomes" id="UP000565719"/>
    </source>
</evidence>
<organism evidence="2 3">
    <name type="scientific">Vibrio pectenicida</name>
    <dbReference type="NCBI Taxonomy" id="62763"/>
    <lineage>
        <taxon>Bacteria</taxon>
        <taxon>Pseudomonadati</taxon>
        <taxon>Pseudomonadota</taxon>
        <taxon>Gammaproteobacteria</taxon>
        <taxon>Vibrionales</taxon>
        <taxon>Vibrionaceae</taxon>
        <taxon>Vibrio</taxon>
    </lineage>
</organism>
<evidence type="ECO:0000256" key="1">
    <source>
        <dbReference type="SAM" id="Phobius"/>
    </source>
</evidence>
<protein>
    <submittedName>
        <fullName evidence="2">Uncharacterized protein</fullName>
    </submittedName>
</protein>
<reference evidence="2 3" key="1">
    <citation type="submission" date="2019-09" db="EMBL/GenBank/DDBJ databases">
        <title>Draft genome sequencing and comparative genomics of hatchery-associated Vibrios.</title>
        <authorList>
            <person name="Kehlet-Delgado H."/>
            <person name="Mueller R.S."/>
        </authorList>
    </citation>
    <scope>NUCLEOTIDE SEQUENCE [LARGE SCALE GENOMIC DNA]</scope>
    <source>
        <strain evidence="2 3">99-46-Y</strain>
    </source>
</reference>
<feature type="transmembrane region" description="Helical" evidence="1">
    <location>
        <begin position="152"/>
        <end position="172"/>
    </location>
</feature>
<proteinExistence type="predicted"/>